<protein>
    <recommendedName>
        <fullName evidence="1">F-box/LRR-repeat protein 15/At3g58940/PEG3-like LRR domain-containing protein</fullName>
    </recommendedName>
</protein>
<feature type="domain" description="F-box/LRR-repeat protein 15/At3g58940/PEG3-like LRR" evidence="1">
    <location>
        <begin position="89"/>
        <end position="190"/>
    </location>
</feature>
<proteinExistence type="predicted"/>
<evidence type="ECO:0000313" key="3">
    <source>
        <dbReference type="Proteomes" id="UP001210211"/>
    </source>
</evidence>
<dbReference type="EMBL" id="JAMRDG010000001">
    <property type="protein sequence ID" value="KAJ3704386.1"/>
    <property type="molecule type" value="Genomic_DNA"/>
</dbReference>
<reference evidence="2 3" key="1">
    <citation type="journal article" date="2022" name="Cell">
        <title>Repeat-based holocentromeres influence genome architecture and karyotype evolution.</title>
        <authorList>
            <person name="Hofstatter P.G."/>
            <person name="Thangavel G."/>
            <person name="Lux T."/>
            <person name="Neumann P."/>
            <person name="Vondrak T."/>
            <person name="Novak P."/>
            <person name="Zhang M."/>
            <person name="Costa L."/>
            <person name="Castellani M."/>
            <person name="Scott A."/>
            <person name="Toegelov H."/>
            <person name="Fuchs J."/>
            <person name="Mata-Sucre Y."/>
            <person name="Dias Y."/>
            <person name="Vanzela A.L.L."/>
            <person name="Huettel B."/>
            <person name="Almeida C.C.S."/>
            <person name="Simkova H."/>
            <person name="Souza G."/>
            <person name="Pedrosa-Harand A."/>
            <person name="Macas J."/>
            <person name="Mayer K.F.X."/>
            <person name="Houben A."/>
            <person name="Marques A."/>
        </authorList>
    </citation>
    <scope>NUCLEOTIDE SEQUENCE [LARGE SCALE GENOMIC DNA]</scope>
    <source>
        <strain evidence="2">RhyTen1mFocal</strain>
    </source>
</reference>
<organism evidence="2 3">
    <name type="scientific">Rhynchospora tenuis</name>
    <dbReference type="NCBI Taxonomy" id="198213"/>
    <lineage>
        <taxon>Eukaryota</taxon>
        <taxon>Viridiplantae</taxon>
        <taxon>Streptophyta</taxon>
        <taxon>Embryophyta</taxon>
        <taxon>Tracheophyta</taxon>
        <taxon>Spermatophyta</taxon>
        <taxon>Magnoliopsida</taxon>
        <taxon>Liliopsida</taxon>
        <taxon>Poales</taxon>
        <taxon>Cyperaceae</taxon>
        <taxon>Cyperoideae</taxon>
        <taxon>Rhynchosporeae</taxon>
        <taxon>Rhynchospora</taxon>
    </lineage>
</organism>
<dbReference type="AlphaFoldDB" id="A0AAD5ZUQ9"/>
<dbReference type="PANTHER" id="PTHR34223">
    <property type="entry name" value="OS11G0201299 PROTEIN"/>
    <property type="match status" value="1"/>
</dbReference>
<evidence type="ECO:0000259" key="1">
    <source>
        <dbReference type="Pfam" id="PF24758"/>
    </source>
</evidence>
<dbReference type="InterPro" id="IPR053197">
    <property type="entry name" value="F-box_SCFL_complex_component"/>
</dbReference>
<dbReference type="Proteomes" id="UP001210211">
    <property type="component" value="Unassembled WGS sequence"/>
</dbReference>
<dbReference type="PANTHER" id="PTHR34223:SF44">
    <property type="entry name" value="OS01G0789000 PROTEIN"/>
    <property type="match status" value="1"/>
</dbReference>
<sequence length="385" mass="43420">MMVHQMLVDGTSDARRWADTISDDRELEDSQHNIYKFDKFREFVSTTLLLRKPCDLHKFRLSCFEMSDENSDKYHVSVRSWILYALQHNLRVFEISHDMLDGSLPLSVFTCASLVDASFSSFISLHHIEVINLPFIRQLCLNGLELNQGFIDKLFSGCPVLEFLDLVHCCRKLSMNSQSLKCLKLGCSCQSIEMNTGNRVLLINTPNLLSFHCSICLNPTTGLLKMPSLTSASIYSYVHYSSTSSILIGLSNVQNLKLVGEGIKECLENEMPNCPQLSNLKNLSVASLCLSCHFHLLASFLNQCPNLEKLSLYYGPCRCQVKVHGNQESLKIAPFKGKQLETVEVKFLKNGIDRNFSQVVKYVEDITENSGAQISMTTAHSLLII</sequence>
<dbReference type="SUPFAM" id="SSF52047">
    <property type="entry name" value="RNI-like"/>
    <property type="match status" value="1"/>
</dbReference>
<dbReference type="InterPro" id="IPR055411">
    <property type="entry name" value="LRR_FXL15/At3g58940/PEG3-like"/>
</dbReference>
<comment type="caution">
    <text evidence="2">The sequence shown here is derived from an EMBL/GenBank/DDBJ whole genome shotgun (WGS) entry which is preliminary data.</text>
</comment>
<evidence type="ECO:0000313" key="2">
    <source>
        <dbReference type="EMBL" id="KAJ3704386.1"/>
    </source>
</evidence>
<dbReference type="InterPro" id="IPR032675">
    <property type="entry name" value="LRR_dom_sf"/>
</dbReference>
<keyword evidence="3" id="KW-1185">Reference proteome</keyword>
<name>A0AAD5ZUQ9_9POAL</name>
<gene>
    <name evidence="2" type="ORF">LUZ61_008091</name>
</gene>
<dbReference type="Pfam" id="PF24758">
    <property type="entry name" value="LRR_At5g56370"/>
    <property type="match status" value="1"/>
</dbReference>
<dbReference type="Gene3D" id="3.80.10.10">
    <property type="entry name" value="Ribonuclease Inhibitor"/>
    <property type="match status" value="1"/>
</dbReference>
<accession>A0AAD5ZUQ9</accession>